<evidence type="ECO:0000256" key="1">
    <source>
        <dbReference type="ARBA" id="ARBA00022737"/>
    </source>
</evidence>
<evidence type="ECO:0000313" key="4">
    <source>
        <dbReference type="EMBL" id="KAF2241391.1"/>
    </source>
</evidence>
<dbReference type="Proteomes" id="UP000800094">
    <property type="component" value="Unassembled WGS sequence"/>
</dbReference>
<dbReference type="RefSeq" id="XP_033676395.1">
    <property type="nucleotide sequence ID" value="XM_033824406.1"/>
</dbReference>
<dbReference type="InterPro" id="IPR002110">
    <property type="entry name" value="Ankyrin_rpt"/>
</dbReference>
<evidence type="ECO:0000256" key="2">
    <source>
        <dbReference type="ARBA" id="ARBA00023043"/>
    </source>
</evidence>
<dbReference type="SUPFAM" id="SSF48403">
    <property type="entry name" value="Ankyrin repeat"/>
    <property type="match status" value="1"/>
</dbReference>
<dbReference type="Pfam" id="PF12796">
    <property type="entry name" value="Ank_2"/>
    <property type="match status" value="1"/>
</dbReference>
<evidence type="ECO:0000256" key="3">
    <source>
        <dbReference type="PROSITE-ProRule" id="PRU00023"/>
    </source>
</evidence>
<gene>
    <name evidence="4" type="ORF">BU26DRAFT_440665</name>
</gene>
<proteinExistence type="predicted"/>
<evidence type="ECO:0000313" key="5">
    <source>
        <dbReference type="Proteomes" id="UP000800094"/>
    </source>
</evidence>
<organism evidence="4 5">
    <name type="scientific">Trematosphaeria pertusa</name>
    <dbReference type="NCBI Taxonomy" id="390896"/>
    <lineage>
        <taxon>Eukaryota</taxon>
        <taxon>Fungi</taxon>
        <taxon>Dikarya</taxon>
        <taxon>Ascomycota</taxon>
        <taxon>Pezizomycotina</taxon>
        <taxon>Dothideomycetes</taxon>
        <taxon>Pleosporomycetidae</taxon>
        <taxon>Pleosporales</taxon>
        <taxon>Massarineae</taxon>
        <taxon>Trematosphaeriaceae</taxon>
        <taxon>Trematosphaeria</taxon>
    </lineage>
</organism>
<dbReference type="OrthoDB" id="1722345at2759"/>
<protein>
    <submittedName>
        <fullName evidence="4">Ankyrin</fullName>
    </submittedName>
</protein>
<keyword evidence="2 3" id="KW-0040">ANK repeat</keyword>
<keyword evidence="1" id="KW-0677">Repeat</keyword>
<dbReference type="GeneID" id="54577736"/>
<reference evidence="4" key="1">
    <citation type="journal article" date="2020" name="Stud. Mycol.">
        <title>101 Dothideomycetes genomes: a test case for predicting lifestyles and emergence of pathogens.</title>
        <authorList>
            <person name="Haridas S."/>
            <person name="Albert R."/>
            <person name="Binder M."/>
            <person name="Bloem J."/>
            <person name="Labutti K."/>
            <person name="Salamov A."/>
            <person name="Andreopoulos B."/>
            <person name="Baker S."/>
            <person name="Barry K."/>
            <person name="Bills G."/>
            <person name="Bluhm B."/>
            <person name="Cannon C."/>
            <person name="Castanera R."/>
            <person name="Culley D."/>
            <person name="Daum C."/>
            <person name="Ezra D."/>
            <person name="Gonzalez J."/>
            <person name="Henrissat B."/>
            <person name="Kuo A."/>
            <person name="Liang C."/>
            <person name="Lipzen A."/>
            <person name="Lutzoni F."/>
            <person name="Magnuson J."/>
            <person name="Mondo S."/>
            <person name="Nolan M."/>
            <person name="Ohm R."/>
            <person name="Pangilinan J."/>
            <person name="Park H.-J."/>
            <person name="Ramirez L."/>
            <person name="Alfaro M."/>
            <person name="Sun H."/>
            <person name="Tritt A."/>
            <person name="Yoshinaga Y."/>
            <person name="Zwiers L.-H."/>
            <person name="Turgeon B."/>
            <person name="Goodwin S."/>
            <person name="Spatafora J."/>
            <person name="Crous P."/>
            <person name="Grigoriev I."/>
        </authorList>
    </citation>
    <scope>NUCLEOTIDE SEQUENCE</scope>
    <source>
        <strain evidence="4">CBS 122368</strain>
    </source>
</reference>
<dbReference type="PANTHER" id="PTHR24198:SF165">
    <property type="entry name" value="ANKYRIN REPEAT-CONTAINING PROTEIN-RELATED"/>
    <property type="match status" value="1"/>
</dbReference>
<dbReference type="PROSITE" id="PS50088">
    <property type="entry name" value="ANK_REPEAT"/>
    <property type="match status" value="1"/>
</dbReference>
<keyword evidence="5" id="KW-1185">Reference proteome</keyword>
<dbReference type="AlphaFoldDB" id="A0A6A6HTQ0"/>
<name>A0A6A6HTQ0_9PLEO</name>
<dbReference type="PANTHER" id="PTHR24198">
    <property type="entry name" value="ANKYRIN REPEAT AND PROTEIN KINASE DOMAIN-CONTAINING PROTEIN"/>
    <property type="match status" value="1"/>
</dbReference>
<dbReference type="PROSITE" id="PS50297">
    <property type="entry name" value="ANK_REP_REGION"/>
    <property type="match status" value="1"/>
</dbReference>
<dbReference type="InterPro" id="IPR036770">
    <property type="entry name" value="Ankyrin_rpt-contain_sf"/>
</dbReference>
<dbReference type="EMBL" id="ML987212">
    <property type="protein sequence ID" value="KAF2241391.1"/>
    <property type="molecule type" value="Genomic_DNA"/>
</dbReference>
<dbReference type="SMART" id="SM00248">
    <property type="entry name" value="ANK"/>
    <property type="match status" value="3"/>
</dbReference>
<dbReference type="Gene3D" id="1.25.40.20">
    <property type="entry name" value="Ankyrin repeat-containing domain"/>
    <property type="match status" value="2"/>
</dbReference>
<sequence>MQAHHLNITSGIAGAFSEAAKNSHLDVLLFLCENWKLHLVTSCAKSPAVAQIFFDFGWDISQTDEGSKYPRLGSFVRDEHFTRWLLDKGASADARGEFDVTAVSVAIVSASMSTIRLLLHRSSGIQQGQLLYFALQRGGNDTLEIVELLLNLGCPIDSVCFRNDPRSWLEWGVGEAGTALFTAAEQGRDDVVAYLLSRGADTTLVSNKGRTALFAAESKERPGVIRLLRQHISGRCFVTSNSSP</sequence>
<accession>A0A6A6HTQ0</accession>
<feature type="repeat" description="ANK" evidence="3">
    <location>
        <begin position="175"/>
        <end position="207"/>
    </location>
</feature>